<evidence type="ECO:0000313" key="9">
    <source>
        <dbReference type="WBParaSite" id="PSAMB.scaffold759size41798.g8483.t1"/>
    </source>
</evidence>
<keyword evidence="8" id="KW-1185">Reference proteome</keyword>
<dbReference type="PANTHER" id="PTHR11802:SF113">
    <property type="entry name" value="SERINE CARBOXYPEPTIDASE CTSA-4.1"/>
    <property type="match status" value="1"/>
</dbReference>
<dbReference type="InterPro" id="IPR001563">
    <property type="entry name" value="Peptidase_S10"/>
</dbReference>
<accession>A0A914XE06</accession>
<dbReference type="Gene3D" id="3.40.50.1820">
    <property type="entry name" value="alpha/beta hydrolase"/>
    <property type="match status" value="1"/>
</dbReference>
<reference evidence="9" key="1">
    <citation type="submission" date="2022-11" db="UniProtKB">
        <authorList>
            <consortium name="WormBaseParasite"/>
        </authorList>
    </citation>
    <scope>IDENTIFICATION</scope>
</reference>
<evidence type="ECO:0000256" key="4">
    <source>
        <dbReference type="ARBA" id="ARBA00022729"/>
    </source>
</evidence>
<keyword evidence="4 7" id="KW-0732">Signal</keyword>
<keyword evidence="5 7" id="KW-0378">Hydrolase</keyword>
<dbReference type="GO" id="GO:0031647">
    <property type="term" value="P:regulation of protein stability"/>
    <property type="evidence" value="ECO:0007669"/>
    <property type="project" value="UniProtKB-ARBA"/>
</dbReference>
<dbReference type="SUPFAM" id="SSF53474">
    <property type="entry name" value="alpha/beta-Hydrolases"/>
    <property type="match status" value="1"/>
</dbReference>
<dbReference type="PRINTS" id="PR00724">
    <property type="entry name" value="CRBOXYPTASEC"/>
</dbReference>
<dbReference type="PROSITE" id="PS00131">
    <property type="entry name" value="CARBOXYPEPT_SER_SER"/>
    <property type="match status" value="1"/>
</dbReference>
<protein>
    <recommendedName>
        <fullName evidence="7">Carboxypeptidase</fullName>
        <ecNumber evidence="7">3.4.16.-</ecNumber>
    </recommendedName>
</protein>
<dbReference type="GO" id="GO:0004185">
    <property type="term" value="F:serine-type carboxypeptidase activity"/>
    <property type="evidence" value="ECO:0007669"/>
    <property type="project" value="UniProtKB-UniRule"/>
</dbReference>
<dbReference type="Pfam" id="PF00450">
    <property type="entry name" value="Peptidase_S10"/>
    <property type="match status" value="1"/>
</dbReference>
<keyword evidence="3 7" id="KW-0645">Protease</keyword>
<evidence type="ECO:0000256" key="2">
    <source>
        <dbReference type="ARBA" id="ARBA00022645"/>
    </source>
</evidence>
<keyword evidence="2 7" id="KW-0121">Carboxypeptidase</keyword>
<feature type="chain" id="PRO_5038169053" description="Carboxypeptidase" evidence="7">
    <location>
        <begin position="19"/>
        <end position="480"/>
    </location>
</feature>
<keyword evidence="6" id="KW-0325">Glycoprotein</keyword>
<organism evidence="8 9">
    <name type="scientific">Plectus sambesii</name>
    <dbReference type="NCBI Taxonomy" id="2011161"/>
    <lineage>
        <taxon>Eukaryota</taxon>
        <taxon>Metazoa</taxon>
        <taxon>Ecdysozoa</taxon>
        <taxon>Nematoda</taxon>
        <taxon>Chromadorea</taxon>
        <taxon>Plectida</taxon>
        <taxon>Plectina</taxon>
        <taxon>Plectoidea</taxon>
        <taxon>Plectidae</taxon>
        <taxon>Plectus</taxon>
    </lineage>
</organism>
<feature type="signal peptide" evidence="7">
    <location>
        <begin position="1"/>
        <end position="18"/>
    </location>
</feature>
<dbReference type="GO" id="GO:1904715">
    <property type="term" value="P:negative regulation of chaperone-mediated autophagy"/>
    <property type="evidence" value="ECO:0007669"/>
    <property type="project" value="UniProtKB-ARBA"/>
</dbReference>
<evidence type="ECO:0000256" key="6">
    <source>
        <dbReference type="ARBA" id="ARBA00023180"/>
    </source>
</evidence>
<dbReference type="InterPro" id="IPR029058">
    <property type="entry name" value="AB_hydrolase_fold"/>
</dbReference>
<evidence type="ECO:0000256" key="7">
    <source>
        <dbReference type="RuleBase" id="RU361156"/>
    </source>
</evidence>
<dbReference type="FunFam" id="3.40.50.1820:FF:000335">
    <property type="entry name" value="Carboxypeptidase"/>
    <property type="match status" value="1"/>
</dbReference>
<dbReference type="WBParaSite" id="PSAMB.scaffold759size41798.g8483.t1">
    <property type="protein sequence ID" value="PSAMB.scaffold759size41798.g8483.t1"/>
    <property type="gene ID" value="PSAMB.scaffold759size41798.g8483"/>
</dbReference>
<dbReference type="InterPro" id="IPR018202">
    <property type="entry name" value="Ser_caboxypep_ser_AS"/>
</dbReference>
<proteinExistence type="inferred from homology"/>
<sequence>MFALWSFSLLLLAASSFAAPAQDLVTNLPGLNFVPNFKHYSGYLQASPKHFFHYWFAQSQGNPATDPVILWLNGGPGCSSVGGMMDELGPFHAMDFGGTIYENVYAWNKVGSVIFMESPAGVGYSYSTDSNLQTNDDEVATDNYNALLYFFQTKFPELKNNDFYITGESYGGVYLPTLGALLAKDKTNFPTFKGMAIGNGVLSFPLNYNTMVPLFYYHGLMRQSLWDSVSSECCNGNPTTCDYYTKLNSQPCRSLIIKQLDSADDLDPYNLYASCYLPPKSKKSFIKNSFLRMAGIKPEERTMSNLDTNIPICAQDNATETYVNRADVRTALHIPSSRPHWTDCNDYVNEHYTINYSNMVPQVNAILNAGVRVLIYNGDIDSVCNNVMNRQFIQLLGRSVLGTNTDMNKPWKYANEEPNVAGFVTKYSGGLDFVTVRGAGHFVPADKGREALQLIYNFIKNRDYSTPTGLSTAPQPPASG</sequence>
<evidence type="ECO:0000313" key="8">
    <source>
        <dbReference type="Proteomes" id="UP000887566"/>
    </source>
</evidence>
<dbReference type="Proteomes" id="UP000887566">
    <property type="component" value="Unplaced"/>
</dbReference>
<comment type="similarity">
    <text evidence="1 7">Belongs to the peptidase S10 family.</text>
</comment>
<dbReference type="AlphaFoldDB" id="A0A914XE06"/>
<evidence type="ECO:0000256" key="1">
    <source>
        <dbReference type="ARBA" id="ARBA00009431"/>
    </source>
</evidence>
<dbReference type="PANTHER" id="PTHR11802">
    <property type="entry name" value="SERINE PROTEASE FAMILY S10 SERINE CARBOXYPEPTIDASE"/>
    <property type="match status" value="1"/>
</dbReference>
<dbReference type="EC" id="3.4.16.-" evidence="7"/>
<evidence type="ECO:0000256" key="3">
    <source>
        <dbReference type="ARBA" id="ARBA00022670"/>
    </source>
</evidence>
<evidence type="ECO:0000256" key="5">
    <source>
        <dbReference type="ARBA" id="ARBA00022801"/>
    </source>
</evidence>
<dbReference type="GO" id="GO:0006508">
    <property type="term" value="P:proteolysis"/>
    <property type="evidence" value="ECO:0007669"/>
    <property type="project" value="UniProtKB-KW"/>
</dbReference>
<name>A0A914XE06_9BILA</name>